<keyword evidence="3" id="KW-1185">Reference proteome</keyword>
<evidence type="ECO:0000256" key="1">
    <source>
        <dbReference type="SAM" id="MobiDB-lite"/>
    </source>
</evidence>
<evidence type="ECO:0000313" key="3">
    <source>
        <dbReference type="Proteomes" id="UP000076532"/>
    </source>
</evidence>
<proteinExistence type="predicted"/>
<dbReference type="EMBL" id="KV417572">
    <property type="protein sequence ID" value="KZP18515.1"/>
    <property type="molecule type" value="Genomic_DNA"/>
</dbReference>
<dbReference type="Proteomes" id="UP000076532">
    <property type="component" value="Unassembled WGS sequence"/>
</dbReference>
<gene>
    <name evidence="2" type="ORF">FIBSPDRAFT_1046198</name>
</gene>
<evidence type="ECO:0000313" key="2">
    <source>
        <dbReference type="EMBL" id="KZP18515.1"/>
    </source>
</evidence>
<accession>A0A166H5U3</accession>
<dbReference type="AlphaFoldDB" id="A0A166H5U3"/>
<feature type="region of interest" description="Disordered" evidence="1">
    <location>
        <begin position="101"/>
        <end position="125"/>
    </location>
</feature>
<reference evidence="2 3" key="1">
    <citation type="journal article" date="2016" name="Mol. Biol. Evol.">
        <title>Comparative Genomics of Early-Diverging Mushroom-Forming Fungi Provides Insights into the Origins of Lignocellulose Decay Capabilities.</title>
        <authorList>
            <person name="Nagy L.G."/>
            <person name="Riley R."/>
            <person name="Tritt A."/>
            <person name="Adam C."/>
            <person name="Daum C."/>
            <person name="Floudas D."/>
            <person name="Sun H."/>
            <person name="Yadav J.S."/>
            <person name="Pangilinan J."/>
            <person name="Larsson K.H."/>
            <person name="Matsuura K."/>
            <person name="Barry K."/>
            <person name="Labutti K."/>
            <person name="Kuo R."/>
            <person name="Ohm R.A."/>
            <person name="Bhattacharya S.S."/>
            <person name="Shirouzu T."/>
            <person name="Yoshinaga Y."/>
            <person name="Martin F.M."/>
            <person name="Grigoriev I.V."/>
            <person name="Hibbett D.S."/>
        </authorList>
    </citation>
    <scope>NUCLEOTIDE SEQUENCE [LARGE SCALE GENOMIC DNA]</scope>
    <source>
        <strain evidence="2 3">CBS 109695</strain>
    </source>
</reference>
<sequence length="217" mass="23814">MQGSEARPLEGAKLTKFRRIISQLKPPIIHRRNSQIFPRLSSAPQIDILLESTPSKARRIMTRIRDKLPKKYKPAAILAEISPSQGAGGILGGNIDVQTQADSNQEETRTLTSSAANETAAGPIPSDDVFGQRPFQSNLPEPQQTFHTHHTSGGHITNVNGDYTNVTHHHYHYNKPCGHMVSAVDGVTVPKTSLLEIAANGDITIVMKMYQFAILFS</sequence>
<name>A0A166H5U3_9AGAM</name>
<organism evidence="2 3">
    <name type="scientific">Athelia psychrophila</name>
    <dbReference type="NCBI Taxonomy" id="1759441"/>
    <lineage>
        <taxon>Eukaryota</taxon>
        <taxon>Fungi</taxon>
        <taxon>Dikarya</taxon>
        <taxon>Basidiomycota</taxon>
        <taxon>Agaricomycotina</taxon>
        <taxon>Agaricomycetes</taxon>
        <taxon>Agaricomycetidae</taxon>
        <taxon>Atheliales</taxon>
        <taxon>Atheliaceae</taxon>
        <taxon>Athelia</taxon>
    </lineage>
</organism>
<protein>
    <submittedName>
        <fullName evidence="2">Uncharacterized protein</fullName>
    </submittedName>
</protein>